<evidence type="ECO:0000313" key="13">
    <source>
        <dbReference type="EMBL" id="KAK7678386.1"/>
    </source>
</evidence>
<keyword evidence="8" id="KW-0326">Glycosidase</keyword>
<dbReference type="GO" id="GO:0009277">
    <property type="term" value="C:fungal-type cell wall"/>
    <property type="evidence" value="ECO:0007669"/>
    <property type="project" value="TreeGrafter"/>
</dbReference>
<evidence type="ECO:0000256" key="10">
    <source>
        <dbReference type="ARBA" id="ARBA00023326"/>
    </source>
</evidence>
<name>A0AAW0FCT2_9APHY</name>
<comment type="similarity">
    <text evidence="2">Belongs to the SUN family.</text>
</comment>
<organism evidence="13 14">
    <name type="scientific">Cerrena zonata</name>
    <dbReference type="NCBI Taxonomy" id="2478898"/>
    <lineage>
        <taxon>Eukaryota</taxon>
        <taxon>Fungi</taxon>
        <taxon>Dikarya</taxon>
        <taxon>Basidiomycota</taxon>
        <taxon>Agaricomycotina</taxon>
        <taxon>Agaricomycetes</taxon>
        <taxon>Polyporales</taxon>
        <taxon>Cerrenaceae</taxon>
        <taxon>Cerrena</taxon>
    </lineage>
</organism>
<sequence length="470" mass="49348">MKSFSLITLLALATSSLAAPLEGHQHHHHQDKRAVVTQVVYVDSQGKQVTPSQSAASSAGGASSTLTSVTSSATAAASSSSSSSSSSSTSGSSTSSSSSSSSSGSGSSGSGSISGDLSAYEDPSETFEDGKYDCDTLPTGQGVIAIDWISGTKGGWASVMNEDGETSSTCKDGYYCSYACQAGMSKTQWPSEQPSSGISVGGLQCKNGKLYKSNSDSDYLCAWGKDTAEFKSNIKKDVAICRTDYPGSENMNIPTLLEAGSTAPVSVVDSSKYYTWKSGKTSTQYYVNNAGVSVEDGCIWGTDGSGVGNWAPVVLGAGITDGKTYLSLIPNPNNKDTPNYNIKIKGIDGASINGDCSYEDGQYNGHGTDGCTSTLSSAKLVMSSKDSDSTIELVPFDKVLEALETAADDVKQSKDYLSYSTVLDIYYTDPARYTFEEREELLGNLQKFLASDNELTYEIGWDLPSLLIPI</sequence>
<evidence type="ECO:0000313" key="14">
    <source>
        <dbReference type="Proteomes" id="UP001385951"/>
    </source>
</evidence>
<protein>
    <submittedName>
        <fullName evidence="13">Uncharacterized protein</fullName>
    </submittedName>
</protein>
<keyword evidence="10" id="KW-0624">Polysaccharide degradation</keyword>
<dbReference type="PANTHER" id="PTHR31316:SF0">
    <property type="entry name" value="SECRETED BETA-GLUCOSIDASE SIM1-RELATED"/>
    <property type="match status" value="1"/>
</dbReference>
<dbReference type="AlphaFoldDB" id="A0AAW0FCT2"/>
<evidence type="ECO:0000256" key="6">
    <source>
        <dbReference type="ARBA" id="ARBA00022801"/>
    </source>
</evidence>
<evidence type="ECO:0000256" key="12">
    <source>
        <dbReference type="SAM" id="SignalP"/>
    </source>
</evidence>
<evidence type="ECO:0000256" key="5">
    <source>
        <dbReference type="ARBA" id="ARBA00022729"/>
    </source>
</evidence>
<keyword evidence="14" id="KW-1185">Reference proteome</keyword>
<keyword evidence="6" id="KW-0378">Hydrolase</keyword>
<keyword evidence="9" id="KW-0961">Cell wall biogenesis/degradation</keyword>
<dbReference type="Pfam" id="PF03856">
    <property type="entry name" value="SUN"/>
    <property type="match status" value="1"/>
</dbReference>
<evidence type="ECO:0000256" key="4">
    <source>
        <dbReference type="ARBA" id="ARBA00022525"/>
    </source>
</evidence>
<accession>A0AAW0FCT2</accession>
<reference evidence="13 14" key="1">
    <citation type="submission" date="2022-09" db="EMBL/GenBank/DDBJ databases">
        <authorList>
            <person name="Palmer J.M."/>
        </authorList>
    </citation>
    <scope>NUCLEOTIDE SEQUENCE [LARGE SCALE GENOMIC DNA]</scope>
    <source>
        <strain evidence="13 14">DSM 7382</strain>
    </source>
</reference>
<proteinExistence type="inferred from homology"/>
<evidence type="ECO:0000256" key="8">
    <source>
        <dbReference type="ARBA" id="ARBA00023295"/>
    </source>
</evidence>
<dbReference type="InterPro" id="IPR051526">
    <property type="entry name" value="Beta-Glucosidase_SUN"/>
</dbReference>
<dbReference type="EMBL" id="JASBNA010000072">
    <property type="protein sequence ID" value="KAK7678386.1"/>
    <property type="molecule type" value="Genomic_DNA"/>
</dbReference>
<feature type="signal peptide" evidence="12">
    <location>
        <begin position="1"/>
        <end position="18"/>
    </location>
</feature>
<dbReference type="InterPro" id="IPR013877">
    <property type="entry name" value="YAP-bd/ALF4/Glomulin"/>
</dbReference>
<dbReference type="PANTHER" id="PTHR31316">
    <property type="entry name" value="BETA-GLUCOSIDASE-LIKE PROTEIN NCA3, MITOCHONDRIAL-RELATED"/>
    <property type="match status" value="1"/>
</dbReference>
<feature type="chain" id="PRO_5043732188" evidence="12">
    <location>
        <begin position="19"/>
        <end position="470"/>
    </location>
</feature>
<keyword evidence="5 12" id="KW-0732">Signal</keyword>
<comment type="subcellular location">
    <subcellularLocation>
        <location evidence="1">Secreted</location>
        <location evidence="1">Cell wall</location>
    </subcellularLocation>
</comment>
<evidence type="ECO:0000256" key="11">
    <source>
        <dbReference type="SAM" id="MobiDB-lite"/>
    </source>
</evidence>
<comment type="caution">
    <text evidence="13">The sequence shown here is derived from an EMBL/GenBank/DDBJ whole genome shotgun (WGS) entry which is preliminary data.</text>
</comment>
<dbReference type="Proteomes" id="UP001385951">
    <property type="component" value="Unassembled WGS sequence"/>
</dbReference>
<dbReference type="GO" id="GO:0000272">
    <property type="term" value="P:polysaccharide catabolic process"/>
    <property type="evidence" value="ECO:0007669"/>
    <property type="project" value="UniProtKB-KW"/>
</dbReference>
<evidence type="ECO:0000256" key="3">
    <source>
        <dbReference type="ARBA" id="ARBA00022512"/>
    </source>
</evidence>
<keyword evidence="3" id="KW-0134">Cell wall</keyword>
<dbReference type="GO" id="GO:0031505">
    <property type="term" value="P:fungal-type cell wall organization"/>
    <property type="evidence" value="ECO:0007669"/>
    <property type="project" value="TreeGrafter"/>
</dbReference>
<evidence type="ECO:0000256" key="2">
    <source>
        <dbReference type="ARBA" id="ARBA00010579"/>
    </source>
</evidence>
<dbReference type="InterPro" id="IPR005556">
    <property type="entry name" value="SUN"/>
</dbReference>
<feature type="region of interest" description="Disordered" evidence="11">
    <location>
        <begin position="48"/>
        <end position="133"/>
    </location>
</feature>
<gene>
    <name evidence="13" type="ORF">QCA50_018601</name>
</gene>
<dbReference type="Pfam" id="PF08568">
    <property type="entry name" value="Kinetochor_Ybp2"/>
    <property type="match status" value="1"/>
</dbReference>
<evidence type="ECO:0000256" key="9">
    <source>
        <dbReference type="ARBA" id="ARBA00023316"/>
    </source>
</evidence>
<dbReference type="GO" id="GO:0016798">
    <property type="term" value="F:hydrolase activity, acting on glycosyl bonds"/>
    <property type="evidence" value="ECO:0007669"/>
    <property type="project" value="UniProtKB-KW"/>
</dbReference>
<dbReference type="GO" id="GO:0009986">
    <property type="term" value="C:cell surface"/>
    <property type="evidence" value="ECO:0007669"/>
    <property type="project" value="TreeGrafter"/>
</dbReference>
<evidence type="ECO:0000256" key="7">
    <source>
        <dbReference type="ARBA" id="ARBA00023277"/>
    </source>
</evidence>
<evidence type="ECO:0000256" key="1">
    <source>
        <dbReference type="ARBA" id="ARBA00004191"/>
    </source>
</evidence>
<feature type="compositionally biased region" description="Low complexity" evidence="11">
    <location>
        <begin position="52"/>
        <end position="115"/>
    </location>
</feature>
<keyword evidence="7" id="KW-0119">Carbohydrate metabolism</keyword>
<keyword evidence="4" id="KW-0964">Secreted</keyword>